<keyword evidence="2" id="KW-1185">Reference proteome</keyword>
<organism evidence="1 2">
    <name type="scientific">Capsulimonas corticalis</name>
    <dbReference type="NCBI Taxonomy" id="2219043"/>
    <lineage>
        <taxon>Bacteria</taxon>
        <taxon>Bacillati</taxon>
        <taxon>Armatimonadota</taxon>
        <taxon>Armatimonadia</taxon>
        <taxon>Capsulimonadales</taxon>
        <taxon>Capsulimonadaceae</taxon>
        <taxon>Capsulimonas</taxon>
    </lineage>
</organism>
<proteinExistence type="predicted"/>
<name>A0A402D0M4_9BACT</name>
<accession>A0A402D0M4</accession>
<gene>
    <name evidence="1" type="ORF">CCAX7_56520</name>
</gene>
<sequence>MLKPKEFDLTQLQQKVSSSLALLGIAGVYEEEVAFVSGTAIRSKPSLLPNICGRPATVIPEEEVAGAEGEDDQLRRYRCLRVPAWSGEVAVALLYRFRVMGDNLYVEANWRGLLPIAKQYQNVDNIPNKPRLMVLFSRFVLNVIIAPFYMALSPFIILIRIINAYEGYRRRATLKASILDNPLFNYGADISLRERFSSDEYEKYFQYLDKEMYVKIIDREFLDEIVNFLDEHNIDTSIIRERAEAILNHGVIVSGGNINAKNVAAGQGAIAGVMKAVGSHAKG</sequence>
<dbReference type="AlphaFoldDB" id="A0A402D0M4"/>
<dbReference type="Proteomes" id="UP000287394">
    <property type="component" value="Chromosome"/>
</dbReference>
<reference evidence="1 2" key="1">
    <citation type="journal article" date="2019" name="Int. J. Syst. Evol. Microbiol.">
        <title>Capsulimonas corticalis gen. nov., sp. nov., an aerobic capsulated bacterium, of a novel bacterial order, Capsulimonadales ord. nov., of the class Armatimonadia of the phylum Armatimonadetes.</title>
        <authorList>
            <person name="Li J."/>
            <person name="Kudo C."/>
            <person name="Tonouchi A."/>
        </authorList>
    </citation>
    <scope>NUCLEOTIDE SEQUENCE [LARGE SCALE GENOMIC DNA]</scope>
    <source>
        <strain evidence="1 2">AX-7</strain>
    </source>
</reference>
<dbReference type="KEGG" id="ccot:CCAX7_56520"/>
<dbReference type="EMBL" id="AP025739">
    <property type="protein sequence ID" value="BDI33601.1"/>
    <property type="molecule type" value="Genomic_DNA"/>
</dbReference>
<evidence type="ECO:0000313" key="2">
    <source>
        <dbReference type="Proteomes" id="UP000287394"/>
    </source>
</evidence>
<evidence type="ECO:0000313" key="1">
    <source>
        <dbReference type="EMBL" id="BDI33601.1"/>
    </source>
</evidence>
<protein>
    <submittedName>
        <fullName evidence="1">Uncharacterized protein</fullName>
    </submittedName>
</protein>